<comment type="caution">
    <text evidence="1">The sequence shown here is derived from an EMBL/GenBank/DDBJ whole genome shotgun (WGS) entry which is preliminary data.</text>
</comment>
<gene>
    <name evidence="1" type="ORF">DB30_05186</name>
</gene>
<sequence>MIVTTIAPKTLLAGLLVAALSSGLGCGWKLETRDSPANPEATTADATGTATATQGTLAPAFSLPNDDGSFVSLDDLLAEGRPAVLVFYRGHW</sequence>
<dbReference type="InterPro" id="IPR036249">
    <property type="entry name" value="Thioredoxin-like_sf"/>
</dbReference>
<evidence type="ECO:0000313" key="1">
    <source>
        <dbReference type="EMBL" id="KIG15879.1"/>
    </source>
</evidence>
<accession>A0A0C1ZDZ7</accession>
<dbReference type="Proteomes" id="UP000031599">
    <property type="component" value="Unassembled WGS sequence"/>
</dbReference>
<dbReference type="AlphaFoldDB" id="A0A0C1ZDZ7"/>
<reference evidence="1 2" key="1">
    <citation type="submission" date="2014-12" db="EMBL/GenBank/DDBJ databases">
        <title>Genome assembly of Enhygromyxa salina DSM 15201.</title>
        <authorList>
            <person name="Sharma G."/>
            <person name="Subramanian S."/>
        </authorList>
    </citation>
    <scope>NUCLEOTIDE SEQUENCE [LARGE SCALE GENOMIC DNA]</scope>
    <source>
        <strain evidence="1 2">DSM 15201</strain>
    </source>
</reference>
<proteinExistence type="predicted"/>
<name>A0A0C1ZDZ7_9BACT</name>
<protein>
    <submittedName>
        <fullName evidence="1">Uncharacterized protein</fullName>
    </submittedName>
</protein>
<organism evidence="1 2">
    <name type="scientific">Enhygromyxa salina</name>
    <dbReference type="NCBI Taxonomy" id="215803"/>
    <lineage>
        <taxon>Bacteria</taxon>
        <taxon>Pseudomonadati</taxon>
        <taxon>Myxococcota</taxon>
        <taxon>Polyangia</taxon>
        <taxon>Nannocystales</taxon>
        <taxon>Nannocystaceae</taxon>
        <taxon>Enhygromyxa</taxon>
    </lineage>
</organism>
<evidence type="ECO:0000313" key="2">
    <source>
        <dbReference type="Proteomes" id="UP000031599"/>
    </source>
</evidence>
<dbReference type="Gene3D" id="3.40.30.10">
    <property type="entry name" value="Glutaredoxin"/>
    <property type="match status" value="1"/>
</dbReference>
<dbReference type="EMBL" id="JMCC02000046">
    <property type="protein sequence ID" value="KIG15879.1"/>
    <property type="molecule type" value="Genomic_DNA"/>
</dbReference>
<dbReference type="SUPFAM" id="SSF52833">
    <property type="entry name" value="Thioredoxin-like"/>
    <property type="match status" value="1"/>
</dbReference>